<feature type="transmembrane region" description="Helical" evidence="1">
    <location>
        <begin position="23"/>
        <end position="43"/>
    </location>
</feature>
<keyword evidence="1" id="KW-0812">Transmembrane</keyword>
<evidence type="ECO:0000256" key="1">
    <source>
        <dbReference type="SAM" id="Phobius"/>
    </source>
</evidence>
<proteinExistence type="predicted"/>
<evidence type="ECO:0000313" key="2">
    <source>
        <dbReference type="EMBL" id="RDU70436.1"/>
    </source>
</evidence>
<keyword evidence="1" id="KW-1133">Transmembrane helix</keyword>
<name>A0A3D8IZN3_9HELI</name>
<evidence type="ECO:0000313" key="3">
    <source>
        <dbReference type="Proteomes" id="UP000257045"/>
    </source>
</evidence>
<dbReference type="Proteomes" id="UP000257045">
    <property type="component" value="Unassembled WGS sequence"/>
</dbReference>
<accession>A0A3D8IZN3</accession>
<dbReference type="AlphaFoldDB" id="A0A3D8IZN3"/>
<keyword evidence="1" id="KW-0472">Membrane</keyword>
<gene>
    <name evidence="2" type="ORF">CQA58_05395</name>
</gene>
<comment type="caution">
    <text evidence="2">The sequence shown here is derived from an EMBL/GenBank/DDBJ whole genome shotgun (WGS) entry which is preliminary data.</text>
</comment>
<keyword evidence="3" id="KW-1185">Reference proteome</keyword>
<protein>
    <submittedName>
        <fullName evidence="2">Uncharacterized protein</fullName>
    </submittedName>
</protein>
<reference evidence="2 3" key="1">
    <citation type="submission" date="2018-04" db="EMBL/GenBank/DDBJ databases">
        <title>Novel Campyloabacter and Helicobacter Species and Strains.</title>
        <authorList>
            <person name="Mannion A.J."/>
            <person name="Shen Z."/>
            <person name="Fox J.G."/>
        </authorList>
    </citation>
    <scope>NUCLEOTIDE SEQUENCE [LARGE SCALE GENOMIC DNA]</scope>
    <source>
        <strain evidence="2 3">MIT 04-9366</strain>
    </source>
</reference>
<dbReference type="EMBL" id="NXLV01000009">
    <property type="protein sequence ID" value="RDU70436.1"/>
    <property type="molecule type" value="Genomic_DNA"/>
</dbReference>
<feature type="transmembrane region" description="Helical" evidence="1">
    <location>
        <begin position="80"/>
        <end position="97"/>
    </location>
</feature>
<sequence length="112" mass="12827">MIESNLKGYKRRKTMINPTETTFALILLNLALELLLYSIAVVYKLVMYKALKLGILESCFPIFAPLVIPLSLFFKPPDWVILPITILGTLSLLMIFIKTTKRAFYSLATHYQ</sequence>
<organism evidence="2 3">
    <name type="scientific">Helicobacter brantae</name>
    <dbReference type="NCBI Taxonomy" id="375927"/>
    <lineage>
        <taxon>Bacteria</taxon>
        <taxon>Pseudomonadati</taxon>
        <taxon>Campylobacterota</taxon>
        <taxon>Epsilonproteobacteria</taxon>
        <taxon>Campylobacterales</taxon>
        <taxon>Helicobacteraceae</taxon>
        <taxon>Helicobacter</taxon>
    </lineage>
</organism>